<evidence type="ECO:0000313" key="5">
    <source>
        <dbReference type="EMBL" id="RYO85946.1"/>
    </source>
</evidence>
<dbReference type="InterPro" id="IPR008811">
    <property type="entry name" value="Glycosyl_hydrolases_36"/>
</dbReference>
<dbReference type="Gene3D" id="3.20.20.70">
    <property type="entry name" value="Aldolase class I"/>
    <property type="match status" value="1"/>
</dbReference>
<evidence type="ECO:0000256" key="3">
    <source>
        <dbReference type="ARBA" id="ARBA00023277"/>
    </source>
</evidence>
<comment type="catalytic activity">
    <reaction evidence="4">
        <text>alpha-D-galactosyl-(1-&gt;3)-1D-myo-inositol + sucrose = raffinose + myo-inositol</text>
        <dbReference type="Rhea" id="RHEA:20161"/>
        <dbReference type="ChEBI" id="CHEBI:16634"/>
        <dbReference type="ChEBI" id="CHEBI:17268"/>
        <dbReference type="ChEBI" id="CHEBI:17505"/>
        <dbReference type="ChEBI" id="CHEBI:17992"/>
        <dbReference type="EC" id="2.4.1.82"/>
    </reaction>
</comment>
<sequence>MYDTEYDFVPEFRSTNTPKLKDPVTPALTVDAKTGPTACFPPLGQVTQLHSDAVSFIILLQVDEENAHDPWELSIWHSSTGAEWSESPGAQISTDDAPTTLQEPNSSITNKYFHATVHASSPLRFTIKFRNRPDQSWRWVRDEQGVDDGTVVIAPEAYRDRGTAVLSDVIAGLNQDLKIGSVMSQTPDTELWTIEADVAPARGEKSAYADIELGTPWGGPLRWFALLRSDNPNQSTGLVLASVGDSFDSALAAAMYHARDVVFATTSSSRNPSRELQAPSDGIKPEWMEEWYDGLGYCTWNALGQDLTDEKVCNAVDALVEHNVHISSLIIDDNWQDIDYHGESQYRHGWNAFEAQPRAFPNGLKDTVSRIRAKHTDIKHVAVWHALLGYWGGISPSGKLAQDYETVEVIRENSPKRDMDLEGPMTVISKKDVGRFYDDFYRFLSTCGIDGVKTDVQFMVDTWASAKHRRELTNTYLDAWMIAALKHFSLRAVSCMSQAPQVLFHQQLPRNRAPLLVRNSDDFFPHVPASHPWHIWANAHNSLLTQHLNVLPDWDMFQTVHEYSGFHAAARCLSGGPIYITDTPGEYNLNIINQITGQTPRGNTVIFRPSVVGKSIDHYTGYYDDVLLKVGSYHGRAATGTPLLGLFNVSQKPLRELIPLSRLPGVLPSVSYVVRSHNTGAVTPVMQPGSHNAYLPVILDVRGYDILAAFPLIRFDSETRGGVYATNLGLVGKMTGAAAITANEFSLLRNGRAFLDTRLKALGVLGVYVSCLAELSIERHFMVTIQGQPIPPHTVIKSGADVHVLEVDVETAWKEMGLKAGWSNEVEVKVYFNIEKGDESFR</sequence>
<comment type="catalytic activity">
    <reaction evidence="1">
        <text>Hydrolysis of terminal, non-reducing alpha-D-galactose residues in alpha-D-galactosides, including galactose oligosaccharides, galactomannans and galactolipids.</text>
        <dbReference type="EC" id="3.2.1.22"/>
    </reaction>
</comment>
<accession>A0ABY0HAS1</accession>
<keyword evidence="6" id="KW-1185">Reference proteome</keyword>
<evidence type="ECO:0000256" key="4">
    <source>
        <dbReference type="ARBA" id="ARBA00049426"/>
    </source>
</evidence>
<dbReference type="Proteomes" id="UP000294003">
    <property type="component" value="Unassembled WGS sequence"/>
</dbReference>
<evidence type="ECO:0000313" key="6">
    <source>
        <dbReference type="Proteomes" id="UP000294003"/>
    </source>
</evidence>
<reference evidence="5 6" key="1">
    <citation type="submission" date="2018-06" db="EMBL/GenBank/DDBJ databases">
        <title>Complete Genomes of Monosporascus.</title>
        <authorList>
            <person name="Robinson A.J."/>
            <person name="Natvig D.O."/>
        </authorList>
    </citation>
    <scope>NUCLEOTIDE SEQUENCE [LARGE SCALE GENOMIC DNA]</scope>
    <source>
        <strain evidence="5 6">CBS 609.92</strain>
    </source>
</reference>
<dbReference type="InterPro" id="IPR013785">
    <property type="entry name" value="Aldolase_TIM"/>
</dbReference>
<comment type="caution">
    <text evidence="5">The sequence shown here is derived from an EMBL/GenBank/DDBJ whole genome shotgun (WGS) entry which is preliminary data.</text>
</comment>
<evidence type="ECO:0000256" key="2">
    <source>
        <dbReference type="ARBA" id="ARBA00007240"/>
    </source>
</evidence>
<dbReference type="PANTHER" id="PTHR31268:SF32">
    <property type="entry name" value="GALACTINOL--SUCROSE GALACTOSYLTRANSFERASE 2-RELATED"/>
    <property type="match status" value="1"/>
</dbReference>
<evidence type="ECO:0000256" key="1">
    <source>
        <dbReference type="ARBA" id="ARBA00001255"/>
    </source>
</evidence>
<dbReference type="InterPro" id="IPR017853">
    <property type="entry name" value="GH"/>
</dbReference>
<comment type="similarity">
    <text evidence="2">Belongs to the glycosyl hydrolases 36 family.</text>
</comment>
<dbReference type="PANTHER" id="PTHR31268">
    <property type="match status" value="1"/>
</dbReference>
<keyword evidence="3" id="KW-0119">Carbohydrate metabolism</keyword>
<organism evidence="5 6">
    <name type="scientific">Monosporascus cannonballus</name>
    <dbReference type="NCBI Taxonomy" id="155416"/>
    <lineage>
        <taxon>Eukaryota</taxon>
        <taxon>Fungi</taxon>
        <taxon>Dikarya</taxon>
        <taxon>Ascomycota</taxon>
        <taxon>Pezizomycotina</taxon>
        <taxon>Sordariomycetes</taxon>
        <taxon>Xylariomycetidae</taxon>
        <taxon>Xylariales</taxon>
        <taxon>Xylariales incertae sedis</taxon>
        <taxon>Monosporascus</taxon>
    </lineage>
</organism>
<protein>
    <recommendedName>
        <fullName evidence="7">Alpha-galactosidase</fullName>
    </recommendedName>
</protein>
<name>A0ABY0HAS1_9PEZI</name>
<dbReference type="SUPFAM" id="SSF51445">
    <property type="entry name" value="(Trans)glycosidases"/>
    <property type="match status" value="1"/>
</dbReference>
<dbReference type="Pfam" id="PF05691">
    <property type="entry name" value="Raffinose_syn"/>
    <property type="match status" value="2"/>
</dbReference>
<dbReference type="EMBL" id="QJNS01000125">
    <property type="protein sequence ID" value="RYO85946.1"/>
    <property type="molecule type" value="Genomic_DNA"/>
</dbReference>
<evidence type="ECO:0008006" key="7">
    <source>
        <dbReference type="Google" id="ProtNLM"/>
    </source>
</evidence>
<proteinExistence type="inferred from homology"/>
<gene>
    <name evidence="5" type="ORF">DL762_004963</name>
</gene>